<dbReference type="Pfam" id="PF13432">
    <property type="entry name" value="TPR_16"/>
    <property type="match status" value="1"/>
</dbReference>
<dbReference type="InterPro" id="IPR019734">
    <property type="entry name" value="TPR_rpt"/>
</dbReference>
<sequence length="501" mass="55445">MSDIMGAAPDWAASGPRPEAMPGPEAIRRAIARLERAVAEAPTDIDIRFNLGVLLQADGRRDEAMAQYRQALVLNPFEARAHNALGIAHHDSGDLAQAMSCFEDALASDPDDPQAHNNMGHVMQIENRLDDALAFFDWALALRPDYPEALNNSGVVLQMQGRLDQAIALYRRAVALRPDYAAAHKNLGMTLLAAGRYEEGWNEFEWRWQDAQLADARRPFTCPQWRGERAPGRILLVHGEQGFGDSLQFCRYIPLMAERGLRVVVEVPLPLVRLMRRLPGVEMVVAHGQPLPPFDLHCPMMSLPLAFGTTLSTIPAPRRYLVADPVEAEIWRQRLVAEAPGDNRPKVGLVWAGAARAETPDVAVADRRRSMGLPALLPLLEQDNVRFVSLQKDAAEMDVPASLGGLIDSVVDFADTAALISNLDLVISVDTAVAHLAAAMGVNVWLLNRFDSCWRWLRERDDSPWYPSLNQFRQPRLGDWDGVVHSVRTALATVFTPGSRP</sequence>
<feature type="region of interest" description="Disordered" evidence="2">
    <location>
        <begin position="1"/>
        <end position="22"/>
    </location>
</feature>
<dbReference type="Pfam" id="PF13414">
    <property type="entry name" value="TPR_11"/>
    <property type="match status" value="1"/>
</dbReference>
<name>A0A7X0EBT3_9PROT</name>
<evidence type="ECO:0000313" key="3">
    <source>
        <dbReference type="EMBL" id="MBB6250918.1"/>
    </source>
</evidence>
<dbReference type="SMART" id="SM00028">
    <property type="entry name" value="TPR"/>
    <property type="match status" value="4"/>
</dbReference>
<protein>
    <submittedName>
        <fullName evidence="3">Flp pilus assembly protein TadD</fullName>
    </submittedName>
</protein>
<organism evidence="3 4">
    <name type="scientific">Nitrospirillum iridis</name>
    <dbReference type="NCBI Taxonomy" id="765888"/>
    <lineage>
        <taxon>Bacteria</taxon>
        <taxon>Pseudomonadati</taxon>
        <taxon>Pseudomonadota</taxon>
        <taxon>Alphaproteobacteria</taxon>
        <taxon>Rhodospirillales</taxon>
        <taxon>Azospirillaceae</taxon>
        <taxon>Nitrospirillum</taxon>
    </lineage>
</organism>
<dbReference type="Gene3D" id="3.40.50.2000">
    <property type="entry name" value="Glycogen Phosphorylase B"/>
    <property type="match status" value="1"/>
</dbReference>
<feature type="repeat" description="TPR" evidence="1">
    <location>
        <begin position="45"/>
        <end position="78"/>
    </location>
</feature>
<dbReference type="RefSeq" id="WP_184798934.1">
    <property type="nucleotide sequence ID" value="NZ_JACIIZ010000003.1"/>
</dbReference>
<proteinExistence type="predicted"/>
<dbReference type="PANTHER" id="PTHR44809:SF1">
    <property type="entry name" value="PROTEIN O-MANNOSYL-TRANSFERASE TMTC1"/>
    <property type="match status" value="1"/>
</dbReference>
<evidence type="ECO:0000313" key="4">
    <source>
        <dbReference type="Proteomes" id="UP000539175"/>
    </source>
</evidence>
<gene>
    <name evidence="3" type="ORF">FHS74_001463</name>
</gene>
<dbReference type="EMBL" id="JACIIZ010000003">
    <property type="protein sequence ID" value="MBB6250918.1"/>
    <property type="molecule type" value="Genomic_DNA"/>
</dbReference>
<evidence type="ECO:0000256" key="2">
    <source>
        <dbReference type="SAM" id="MobiDB-lite"/>
    </source>
</evidence>
<dbReference type="Pfam" id="PF01075">
    <property type="entry name" value="Glyco_transf_9"/>
    <property type="match status" value="1"/>
</dbReference>
<dbReference type="GO" id="GO:0016757">
    <property type="term" value="F:glycosyltransferase activity"/>
    <property type="evidence" value="ECO:0007669"/>
    <property type="project" value="InterPro"/>
</dbReference>
<dbReference type="InterPro" id="IPR011990">
    <property type="entry name" value="TPR-like_helical_dom_sf"/>
</dbReference>
<dbReference type="SUPFAM" id="SSF53756">
    <property type="entry name" value="UDP-Glycosyltransferase/glycogen phosphorylase"/>
    <property type="match status" value="1"/>
</dbReference>
<keyword evidence="1" id="KW-0802">TPR repeat</keyword>
<dbReference type="Gene3D" id="1.25.40.10">
    <property type="entry name" value="Tetratricopeptide repeat domain"/>
    <property type="match status" value="3"/>
</dbReference>
<keyword evidence="4" id="KW-1185">Reference proteome</keyword>
<dbReference type="PANTHER" id="PTHR44809">
    <property type="match status" value="1"/>
</dbReference>
<dbReference type="InterPro" id="IPR002201">
    <property type="entry name" value="Glyco_trans_9"/>
</dbReference>
<feature type="repeat" description="TPR" evidence="1">
    <location>
        <begin position="113"/>
        <end position="146"/>
    </location>
</feature>
<feature type="repeat" description="TPR" evidence="1">
    <location>
        <begin position="79"/>
        <end position="112"/>
    </location>
</feature>
<dbReference type="PROSITE" id="PS50293">
    <property type="entry name" value="TPR_REGION"/>
    <property type="match status" value="1"/>
</dbReference>
<reference evidence="3 4" key="1">
    <citation type="submission" date="2020-08" db="EMBL/GenBank/DDBJ databases">
        <title>Genomic Encyclopedia of Type Strains, Phase IV (KMG-IV): sequencing the most valuable type-strain genomes for metagenomic binning, comparative biology and taxonomic classification.</title>
        <authorList>
            <person name="Goeker M."/>
        </authorList>
    </citation>
    <scope>NUCLEOTIDE SEQUENCE [LARGE SCALE GENOMIC DNA]</scope>
    <source>
        <strain evidence="3 4">DSM 22198</strain>
    </source>
</reference>
<comment type="caution">
    <text evidence="3">The sequence shown here is derived from an EMBL/GenBank/DDBJ whole genome shotgun (WGS) entry which is preliminary data.</text>
</comment>
<feature type="repeat" description="TPR" evidence="1">
    <location>
        <begin position="147"/>
        <end position="180"/>
    </location>
</feature>
<dbReference type="PROSITE" id="PS50005">
    <property type="entry name" value="TPR"/>
    <property type="match status" value="4"/>
</dbReference>
<dbReference type="AlphaFoldDB" id="A0A7X0EBT3"/>
<accession>A0A7X0EBT3</accession>
<evidence type="ECO:0000256" key="1">
    <source>
        <dbReference type="PROSITE-ProRule" id="PRU00339"/>
    </source>
</evidence>
<dbReference type="SUPFAM" id="SSF48452">
    <property type="entry name" value="TPR-like"/>
    <property type="match status" value="1"/>
</dbReference>
<dbReference type="InterPro" id="IPR052943">
    <property type="entry name" value="TMTC_O-mannosyl-trnsfr"/>
</dbReference>
<dbReference type="Proteomes" id="UP000539175">
    <property type="component" value="Unassembled WGS sequence"/>
</dbReference>